<evidence type="ECO:0000256" key="5">
    <source>
        <dbReference type="ARBA" id="ARBA00022989"/>
    </source>
</evidence>
<dbReference type="CDD" id="cd06261">
    <property type="entry name" value="TM_PBP2"/>
    <property type="match status" value="1"/>
</dbReference>
<protein>
    <submittedName>
        <fullName evidence="10">ABC transporter permease</fullName>
    </submittedName>
    <submittedName>
        <fullName evidence="9">Binding-protein-dependent transport systems inner membrane component</fullName>
    </submittedName>
</protein>
<name>A0A0H3FCX7_RAHSY</name>
<feature type="transmembrane region" description="Helical" evidence="7">
    <location>
        <begin position="132"/>
        <end position="161"/>
    </location>
</feature>
<dbReference type="PROSITE" id="PS50928">
    <property type="entry name" value="ABC_TM1"/>
    <property type="match status" value="1"/>
</dbReference>
<feature type="transmembrane region" description="Helical" evidence="7">
    <location>
        <begin position="52"/>
        <end position="71"/>
    </location>
</feature>
<dbReference type="SUPFAM" id="SSF161098">
    <property type="entry name" value="MetI-like"/>
    <property type="match status" value="1"/>
</dbReference>
<evidence type="ECO:0000256" key="7">
    <source>
        <dbReference type="RuleBase" id="RU363032"/>
    </source>
</evidence>
<dbReference type="GO" id="GO:0005886">
    <property type="term" value="C:plasma membrane"/>
    <property type="evidence" value="ECO:0007669"/>
    <property type="project" value="UniProtKB-SubCell"/>
</dbReference>
<reference evidence="11" key="1">
    <citation type="submission" date="2011-01" db="EMBL/GenBank/DDBJ databases">
        <title>Complete sequence of chromosome of Rahnella sp. Y9602.</title>
        <authorList>
            <consortium name="US DOE Joint Genome Institute"/>
            <person name="Lucas S."/>
            <person name="Copeland A."/>
            <person name="Lapidus A."/>
            <person name="Cheng J.-F."/>
            <person name="Goodwin L."/>
            <person name="Pitluck S."/>
            <person name="Lu M."/>
            <person name="Detter J.C."/>
            <person name="Han C."/>
            <person name="Tapia R."/>
            <person name="Land M."/>
            <person name="Hauser L."/>
            <person name="Kyrpides N."/>
            <person name="Ivanova N."/>
            <person name="Ovchinnikova G."/>
            <person name="Pagani I."/>
            <person name="Sobecky P.A."/>
            <person name="Martinez R.J."/>
            <person name="Woyke T."/>
        </authorList>
    </citation>
    <scope>NUCLEOTIDE SEQUENCE [LARGE SCALE GENOMIC DNA]</scope>
    <source>
        <strain evidence="11">Y9602</strain>
    </source>
</reference>
<reference evidence="9 11" key="2">
    <citation type="journal article" date="2012" name="J. Bacteriol.">
        <title>Complete Genome Sequence of Rahnella sp. Strain Y9602, a Gammaproteobacterium Isolate from Metal- and Radionuclide-Contaminated Soil.</title>
        <authorList>
            <person name="Martinez R.J."/>
            <person name="Bruce D."/>
            <person name="Detter C."/>
            <person name="Goodwin L.A."/>
            <person name="Han J."/>
            <person name="Han C.S."/>
            <person name="Held B."/>
            <person name="Land M.L."/>
            <person name="Mikhailova N."/>
            <person name="Nolan M."/>
            <person name="Pennacchio L."/>
            <person name="Pitluck S."/>
            <person name="Tapia R."/>
            <person name="Woyke T."/>
            <person name="Sobecky P.A."/>
        </authorList>
    </citation>
    <scope>NUCLEOTIDE SEQUENCE [LARGE SCALE GENOMIC DNA]</scope>
    <source>
        <strain evidence="9 11">Y9602</strain>
    </source>
</reference>
<dbReference type="GeneID" id="95417007"/>
<feature type="transmembrane region" description="Helical" evidence="7">
    <location>
        <begin position="20"/>
        <end position="40"/>
    </location>
</feature>
<dbReference type="InterPro" id="IPR035906">
    <property type="entry name" value="MetI-like_sf"/>
</dbReference>
<feature type="transmembrane region" description="Helical" evidence="7">
    <location>
        <begin position="83"/>
        <end position="102"/>
    </location>
</feature>
<evidence type="ECO:0000256" key="6">
    <source>
        <dbReference type="ARBA" id="ARBA00023136"/>
    </source>
</evidence>
<dbReference type="Proteomes" id="UP001598201">
    <property type="component" value="Unassembled WGS sequence"/>
</dbReference>
<keyword evidence="4 7" id="KW-0812">Transmembrane</keyword>
<comment type="similarity">
    <text evidence="7">Belongs to the binding-protein-dependent transport system permease family.</text>
</comment>
<dbReference type="EMBL" id="CP002505">
    <property type="protein sequence ID" value="ADW73975.1"/>
    <property type="molecule type" value="Genomic_DNA"/>
</dbReference>
<dbReference type="GO" id="GO:0055085">
    <property type="term" value="P:transmembrane transport"/>
    <property type="evidence" value="ECO:0007669"/>
    <property type="project" value="InterPro"/>
</dbReference>
<evidence type="ECO:0000313" key="11">
    <source>
        <dbReference type="Proteomes" id="UP000007257"/>
    </source>
</evidence>
<dbReference type="GO" id="GO:0031460">
    <property type="term" value="P:glycine betaine transport"/>
    <property type="evidence" value="ECO:0007669"/>
    <property type="project" value="TreeGrafter"/>
</dbReference>
<proteinExistence type="inferred from homology"/>
<evidence type="ECO:0000313" key="9">
    <source>
        <dbReference type="EMBL" id="ADW73975.1"/>
    </source>
</evidence>
<feature type="transmembrane region" description="Helical" evidence="7">
    <location>
        <begin position="173"/>
        <end position="195"/>
    </location>
</feature>
<evidence type="ECO:0000256" key="3">
    <source>
        <dbReference type="ARBA" id="ARBA00022519"/>
    </source>
</evidence>
<keyword evidence="6 7" id="KW-0472">Membrane</keyword>
<evidence type="ECO:0000256" key="4">
    <source>
        <dbReference type="ARBA" id="ARBA00022692"/>
    </source>
</evidence>
<evidence type="ECO:0000256" key="1">
    <source>
        <dbReference type="ARBA" id="ARBA00004429"/>
    </source>
</evidence>
<sequence length="216" mass="23513">MRFDWLFQQRENILTLLGWHVYLSVIPVLIGLALAIPVGGVLHRCGKFKDGILNILGLLYTIPSLALFVLLPGLLGTKILDTVNVVVALTLYAFALLIRTVCDGLDSVPHETHQAAVAMGYRPLQRFLSVELPLAVPVIAAGMRVVVVSNVSIVSISALVGMPQLGALFTQGFQLHFLTPIIAGIFLCIVLALLLDNLVLRTGNKMTTWQPKRNAK</sequence>
<dbReference type="eggNOG" id="COG1174">
    <property type="taxonomic scope" value="Bacteria"/>
</dbReference>
<dbReference type="Proteomes" id="UP000007257">
    <property type="component" value="Chromosome"/>
</dbReference>
<feature type="domain" description="ABC transmembrane type-1" evidence="8">
    <location>
        <begin position="17"/>
        <end position="199"/>
    </location>
</feature>
<keyword evidence="3" id="KW-0997">Cell inner membrane</keyword>
<dbReference type="HOGENOM" id="CLU_046113_7_2_6"/>
<dbReference type="PANTHER" id="PTHR30177">
    <property type="entry name" value="GLYCINE BETAINE/L-PROLINE TRANSPORT SYSTEM PERMEASE PROTEIN PROW"/>
    <property type="match status" value="1"/>
</dbReference>
<evidence type="ECO:0000256" key="2">
    <source>
        <dbReference type="ARBA" id="ARBA00022448"/>
    </source>
</evidence>
<evidence type="ECO:0000313" key="12">
    <source>
        <dbReference type="Proteomes" id="UP001598201"/>
    </source>
</evidence>
<accession>A0A0H3FCX7</accession>
<dbReference type="InterPro" id="IPR000515">
    <property type="entry name" value="MetI-like"/>
</dbReference>
<dbReference type="EMBL" id="JBHUCJ010000026">
    <property type="protein sequence ID" value="MFD3224371.1"/>
    <property type="molecule type" value="Genomic_DNA"/>
</dbReference>
<evidence type="ECO:0000313" key="10">
    <source>
        <dbReference type="EMBL" id="MFD3224371.1"/>
    </source>
</evidence>
<dbReference type="KEGG" id="rah:Rahaq_2367"/>
<keyword evidence="5 7" id="KW-1133">Transmembrane helix</keyword>
<organism evidence="9 11">
    <name type="scientific">Rahnella sp. (strain Y9602)</name>
    <dbReference type="NCBI Taxonomy" id="2703885"/>
    <lineage>
        <taxon>Bacteria</taxon>
        <taxon>Pseudomonadati</taxon>
        <taxon>Pseudomonadota</taxon>
        <taxon>Gammaproteobacteria</taxon>
        <taxon>Enterobacterales</taxon>
        <taxon>Yersiniaceae</taxon>
        <taxon>Rahnella</taxon>
    </lineage>
</organism>
<dbReference type="Gene3D" id="1.10.3720.10">
    <property type="entry name" value="MetI-like"/>
    <property type="match status" value="1"/>
</dbReference>
<comment type="subcellular location">
    <subcellularLocation>
        <location evidence="1">Cell inner membrane</location>
        <topology evidence="1">Multi-pass membrane protein</topology>
    </subcellularLocation>
    <subcellularLocation>
        <location evidence="7">Cell membrane</location>
        <topology evidence="7">Multi-pass membrane protein</topology>
    </subcellularLocation>
</comment>
<dbReference type="PANTHER" id="PTHR30177:SF4">
    <property type="entry name" value="OSMOPROTECTANT IMPORT PERMEASE PROTEIN OSMW"/>
    <property type="match status" value="1"/>
</dbReference>
<gene>
    <name evidence="9" type="ordered locus">Rahaq_2367</name>
    <name evidence="10" type="ORF">ACFPK4_12565</name>
</gene>
<evidence type="ECO:0000259" key="8">
    <source>
        <dbReference type="PROSITE" id="PS50928"/>
    </source>
</evidence>
<keyword evidence="3" id="KW-1003">Cell membrane</keyword>
<reference evidence="10 12" key="3">
    <citation type="submission" date="2024-09" db="EMBL/GenBank/DDBJ databases">
        <title>Genomes of Rahnella.</title>
        <authorList>
            <person name="Mnguni F.C."/>
            <person name="Shin G.Y."/>
            <person name="Coutinho T."/>
        </authorList>
    </citation>
    <scope>NUCLEOTIDE SEQUENCE [LARGE SCALE GENOMIC DNA]</scope>
    <source>
        <strain evidence="10 12">20WA0057</strain>
    </source>
</reference>
<dbReference type="OrthoDB" id="3233284at2"/>
<dbReference type="AlphaFoldDB" id="A0A0H3FCX7"/>
<dbReference type="RefSeq" id="WP_013575675.1">
    <property type="nucleotide sequence ID" value="NC_015061.1"/>
</dbReference>
<dbReference type="Pfam" id="PF00528">
    <property type="entry name" value="BPD_transp_1"/>
    <property type="match status" value="1"/>
</dbReference>
<keyword evidence="2 7" id="KW-0813">Transport</keyword>
<keyword evidence="12" id="KW-1185">Reference proteome</keyword>
<dbReference type="InterPro" id="IPR051204">
    <property type="entry name" value="ABC_transp_perm/SBD"/>
</dbReference>